<comment type="caution">
    <text evidence="1">The sequence shown here is derived from an EMBL/GenBank/DDBJ whole genome shotgun (WGS) entry which is preliminary data.</text>
</comment>
<dbReference type="EMBL" id="AZHW01000850">
    <property type="protein sequence ID" value="ETW95972.1"/>
    <property type="molecule type" value="Genomic_DNA"/>
</dbReference>
<accession>W4LDA0</accession>
<reference evidence="1 2" key="1">
    <citation type="journal article" date="2014" name="Nature">
        <title>An environmental bacterial taxon with a large and distinct metabolic repertoire.</title>
        <authorList>
            <person name="Wilson M.C."/>
            <person name="Mori T."/>
            <person name="Ruckert C."/>
            <person name="Uria A.R."/>
            <person name="Helf M.J."/>
            <person name="Takada K."/>
            <person name="Gernert C."/>
            <person name="Steffens U.A."/>
            <person name="Heycke N."/>
            <person name="Schmitt S."/>
            <person name="Rinke C."/>
            <person name="Helfrich E.J."/>
            <person name="Brachmann A.O."/>
            <person name="Gurgui C."/>
            <person name="Wakimoto T."/>
            <person name="Kracht M."/>
            <person name="Crusemann M."/>
            <person name="Hentschel U."/>
            <person name="Abe I."/>
            <person name="Matsunaga S."/>
            <person name="Kalinowski J."/>
            <person name="Takeyama H."/>
            <person name="Piel J."/>
        </authorList>
    </citation>
    <scope>NUCLEOTIDE SEQUENCE [LARGE SCALE GENOMIC DNA]</scope>
    <source>
        <strain evidence="2">TSY1</strain>
    </source>
</reference>
<evidence type="ECO:0000313" key="2">
    <source>
        <dbReference type="Proteomes" id="UP000019141"/>
    </source>
</evidence>
<evidence type="ECO:0000313" key="1">
    <source>
        <dbReference type="EMBL" id="ETW95972.1"/>
    </source>
</evidence>
<dbReference type="Proteomes" id="UP000019141">
    <property type="component" value="Unassembled WGS sequence"/>
</dbReference>
<dbReference type="HOGENOM" id="CLU_2341528_0_0_7"/>
<proteinExistence type="predicted"/>
<organism evidence="1 2">
    <name type="scientific">Entotheonella factor</name>
    <dbReference type="NCBI Taxonomy" id="1429438"/>
    <lineage>
        <taxon>Bacteria</taxon>
        <taxon>Pseudomonadati</taxon>
        <taxon>Nitrospinota/Tectimicrobiota group</taxon>
        <taxon>Candidatus Tectimicrobiota</taxon>
        <taxon>Candidatus Entotheonellia</taxon>
        <taxon>Candidatus Entotheonellales</taxon>
        <taxon>Candidatus Entotheonellaceae</taxon>
        <taxon>Candidatus Entotheonella</taxon>
    </lineage>
</organism>
<sequence length="97" mass="10572">MRDVVRGALQAWGILDRSAFLQTGDRGGEVDINNGCGQVLASVRRGASPIGQVWYVGVTGRRERTFPSVVTALRYLRGHLCPEREAGRVLFGQGENS</sequence>
<keyword evidence="2" id="KW-1185">Reference proteome</keyword>
<protein>
    <submittedName>
        <fullName evidence="1">Uncharacterized protein</fullName>
    </submittedName>
</protein>
<gene>
    <name evidence="1" type="ORF">ETSY1_28445</name>
</gene>
<dbReference type="AlphaFoldDB" id="W4LDA0"/>
<name>W4LDA0_ENTF1</name>